<dbReference type="InterPro" id="IPR045340">
    <property type="entry name" value="DUF6533"/>
</dbReference>
<evidence type="ECO:0000313" key="3">
    <source>
        <dbReference type="EMBL" id="OCH83684.1"/>
    </source>
</evidence>
<keyword evidence="1" id="KW-1133">Transmembrane helix</keyword>
<organism evidence="3 4">
    <name type="scientific">Obba rivulosa</name>
    <dbReference type="NCBI Taxonomy" id="1052685"/>
    <lineage>
        <taxon>Eukaryota</taxon>
        <taxon>Fungi</taxon>
        <taxon>Dikarya</taxon>
        <taxon>Basidiomycota</taxon>
        <taxon>Agaricomycotina</taxon>
        <taxon>Agaricomycetes</taxon>
        <taxon>Polyporales</taxon>
        <taxon>Gelatoporiaceae</taxon>
        <taxon>Obba</taxon>
    </lineage>
</organism>
<feature type="transmembrane region" description="Helical" evidence="1">
    <location>
        <begin position="114"/>
        <end position="136"/>
    </location>
</feature>
<protein>
    <recommendedName>
        <fullName evidence="2">DUF6533 domain-containing protein</fullName>
    </recommendedName>
</protein>
<keyword evidence="1" id="KW-0812">Transmembrane</keyword>
<feature type="domain" description="DUF6533" evidence="2">
    <location>
        <begin position="17"/>
        <end position="51"/>
    </location>
</feature>
<dbReference type="AlphaFoldDB" id="A0A8E2AKT7"/>
<gene>
    <name evidence="3" type="ORF">OBBRIDRAFT_840295</name>
</gene>
<dbReference type="Pfam" id="PF20151">
    <property type="entry name" value="DUF6533"/>
    <property type="match status" value="1"/>
</dbReference>
<feature type="transmembrane region" description="Helical" evidence="1">
    <location>
        <begin position="60"/>
        <end position="81"/>
    </location>
</feature>
<reference evidence="3 4" key="1">
    <citation type="submission" date="2016-07" db="EMBL/GenBank/DDBJ databases">
        <title>Draft genome of the white-rot fungus Obba rivulosa 3A-2.</title>
        <authorList>
            <consortium name="DOE Joint Genome Institute"/>
            <person name="Miettinen O."/>
            <person name="Riley R."/>
            <person name="Acob R."/>
            <person name="Barry K."/>
            <person name="Cullen D."/>
            <person name="De Vries R."/>
            <person name="Hainaut M."/>
            <person name="Hatakka A."/>
            <person name="Henrissat B."/>
            <person name="Hilden K."/>
            <person name="Kuo R."/>
            <person name="Labutti K."/>
            <person name="Lipzen A."/>
            <person name="Makela M.R."/>
            <person name="Sandor L."/>
            <person name="Spatafora J.W."/>
            <person name="Grigoriev I.V."/>
            <person name="Hibbett D.S."/>
        </authorList>
    </citation>
    <scope>NUCLEOTIDE SEQUENCE [LARGE SCALE GENOMIC DNA]</scope>
    <source>
        <strain evidence="3 4">3A-2</strain>
    </source>
</reference>
<accession>A0A8E2AKT7</accession>
<proteinExistence type="predicted"/>
<name>A0A8E2AKT7_9APHY</name>
<evidence type="ECO:0000313" key="4">
    <source>
        <dbReference type="Proteomes" id="UP000250043"/>
    </source>
</evidence>
<feature type="transmembrane region" description="Helical" evidence="1">
    <location>
        <begin position="148"/>
        <end position="168"/>
    </location>
</feature>
<keyword evidence="4" id="KW-1185">Reference proteome</keyword>
<dbReference type="Proteomes" id="UP000250043">
    <property type="component" value="Unassembled WGS sequence"/>
</dbReference>
<evidence type="ECO:0000256" key="1">
    <source>
        <dbReference type="SAM" id="Phobius"/>
    </source>
</evidence>
<dbReference type="OrthoDB" id="2745134at2759"/>
<feature type="transmembrane region" description="Helical" evidence="1">
    <location>
        <begin position="189"/>
        <end position="209"/>
    </location>
</feature>
<evidence type="ECO:0000259" key="2">
    <source>
        <dbReference type="Pfam" id="PF20151"/>
    </source>
</evidence>
<keyword evidence="1" id="KW-0472">Membrane</keyword>
<dbReference type="EMBL" id="KV722869">
    <property type="protein sequence ID" value="OCH83684.1"/>
    <property type="molecule type" value="Genomic_DNA"/>
</dbReference>
<sequence length="233" mass="25769">MAAGADASTSVTPQLLEISALTLLIFDHASAIHDEVDLFWKAPLTLPKAVYVRTPVPPLVLTPMLIITGAVVLESLLHYVGRGVGLRNFVRDVEGETKSVFYRVWILYEKRGKFIWLLSFVYATEIAILLVLSLIWNRPLCPKHSAVYVVPTLSVAVGGFLMTVYRCVKTLRASKPFRMPMFELFLCDGALHFCAIVPVVVASTLAWQLGDSALGAVMVGMRIDFDNCFSHPD</sequence>